<protein>
    <submittedName>
        <fullName evidence="2">17395_t:CDS:1</fullName>
    </submittedName>
</protein>
<accession>A0A9N9FCC7</accession>
<proteinExistence type="predicted"/>
<name>A0A9N9FCC7_9GLOM</name>
<gene>
    <name evidence="2" type="ORF">AMORRO_LOCUS4310</name>
</gene>
<evidence type="ECO:0000313" key="3">
    <source>
        <dbReference type="Proteomes" id="UP000789342"/>
    </source>
</evidence>
<dbReference type="EMBL" id="CAJVPV010002304">
    <property type="protein sequence ID" value="CAG8523228.1"/>
    <property type="molecule type" value="Genomic_DNA"/>
</dbReference>
<dbReference type="AlphaFoldDB" id="A0A9N9FCC7"/>
<feature type="coiled-coil region" evidence="1">
    <location>
        <begin position="70"/>
        <end position="97"/>
    </location>
</feature>
<reference evidence="2" key="1">
    <citation type="submission" date="2021-06" db="EMBL/GenBank/DDBJ databases">
        <authorList>
            <person name="Kallberg Y."/>
            <person name="Tangrot J."/>
            <person name="Rosling A."/>
        </authorList>
    </citation>
    <scope>NUCLEOTIDE SEQUENCE</scope>
    <source>
        <strain evidence="2">CL551</strain>
    </source>
</reference>
<comment type="caution">
    <text evidence="2">The sequence shown here is derived from an EMBL/GenBank/DDBJ whole genome shotgun (WGS) entry which is preliminary data.</text>
</comment>
<keyword evidence="3" id="KW-1185">Reference proteome</keyword>
<keyword evidence="1" id="KW-0175">Coiled coil</keyword>
<sequence length="173" mass="20157">MIANCNIKPPDNARIRYGTYPRDRFSTDQEETHYNNGNQYRHDRFNRSYADVTQGANMSHPSNGMLFALVHHIQETITEVQHQMSQLEKKVSTLEEDAAHRHMNKMDEDMESTFDFTISITEQLTETEDIKTTQRQINEKLNKMGEMMAQFAKLFSNNLLDQNSHPDSTSIQQ</sequence>
<organism evidence="2 3">
    <name type="scientific">Acaulospora morrowiae</name>
    <dbReference type="NCBI Taxonomy" id="94023"/>
    <lineage>
        <taxon>Eukaryota</taxon>
        <taxon>Fungi</taxon>
        <taxon>Fungi incertae sedis</taxon>
        <taxon>Mucoromycota</taxon>
        <taxon>Glomeromycotina</taxon>
        <taxon>Glomeromycetes</taxon>
        <taxon>Diversisporales</taxon>
        <taxon>Acaulosporaceae</taxon>
        <taxon>Acaulospora</taxon>
    </lineage>
</organism>
<dbReference type="Proteomes" id="UP000789342">
    <property type="component" value="Unassembled WGS sequence"/>
</dbReference>
<evidence type="ECO:0000313" key="2">
    <source>
        <dbReference type="EMBL" id="CAG8523228.1"/>
    </source>
</evidence>
<evidence type="ECO:0000256" key="1">
    <source>
        <dbReference type="SAM" id="Coils"/>
    </source>
</evidence>